<protein>
    <recommendedName>
        <fullName evidence="1">Imm33-like domain-containing protein</fullName>
    </recommendedName>
</protein>
<accession>A0A5B6TP91</accession>
<dbReference type="RefSeq" id="WP_149091292.1">
    <property type="nucleotide sequence ID" value="NZ_VKKY01000002.1"/>
</dbReference>
<dbReference type="Pfam" id="PF24719">
    <property type="entry name" value="Imm33-like"/>
    <property type="match status" value="1"/>
</dbReference>
<evidence type="ECO:0000313" key="3">
    <source>
        <dbReference type="Proteomes" id="UP000324133"/>
    </source>
</evidence>
<dbReference type="EMBL" id="VKKY01000002">
    <property type="protein sequence ID" value="KAA3438233.1"/>
    <property type="molecule type" value="Genomic_DNA"/>
</dbReference>
<keyword evidence="3" id="KW-1185">Reference proteome</keyword>
<sequence length="120" mass="14321">MKTWIQIEAEQKEICKKLDLTWTPVDERLMIAINKSIFSNVQPINGLRHPKQESISGWYLWSGGEIPQDDNNFFQPIHPIHLIERREIILKYLGLPVGWRFQIDDRGYEDVWFDEEIIIE</sequence>
<organism evidence="2 3">
    <name type="scientific">Rufibacter hautae</name>
    <dbReference type="NCBI Taxonomy" id="2595005"/>
    <lineage>
        <taxon>Bacteria</taxon>
        <taxon>Pseudomonadati</taxon>
        <taxon>Bacteroidota</taxon>
        <taxon>Cytophagia</taxon>
        <taxon>Cytophagales</taxon>
        <taxon>Hymenobacteraceae</taxon>
        <taxon>Rufibacter</taxon>
    </lineage>
</organism>
<evidence type="ECO:0000259" key="1">
    <source>
        <dbReference type="Pfam" id="PF24719"/>
    </source>
</evidence>
<dbReference type="Proteomes" id="UP000324133">
    <property type="component" value="Unassembled WGS sequence"/>
</dbReference>
<proteinExistence type="predicted"/>
<dbReference type="OrthoDB" id="7063432at2"/>
<dbReference type="AlphaFoldDB" id="A0A5B6TP91"/>
<reference evidence="2 3" key="1">
    <citation type="submission" date="2019-07" db="EMBL/GenBank/DDBJ databases">
        <title>Rufibacter sp. nov., isolated from lake sediment.</title>
        <authorList>
            <person name="Qu J.-H."/>
        </authorList>
    </citation>
    <scope>NUCLEOTIDE SEQUENCE [LARGE SCALE GENOMIC DNA]</scope>
    <source>
        <strain evidence="2 3">NBS58-1</strain>
    </source>
</reference>
<evidence type="ECO:0000313" key="2">
    <source>
        <dbReference type="EMBL" id="KAA3438233.1"/>
    </source>
</evidence>
<gene>
    <name evidence="2" type="ORF">FOA19_13305</name>
</gene>
<comment type="caution">
    <text evidence="2">The sequence shown here is derived from an EMBL/GenBank/DDBJ whole genome shotgun (WGS) entry which is preliminary data.</text>
</comment>
<dbReference type="InterPro" id="IPR056509">
    <property type="entry name" value="Imm33-like"/>
</dbReference>
<feature type="domain" description="Imm33-like" evidence="1">
    <location>
        <begin position="10"/>
        <end position="114"/>
    </location>
</feature>
<name>A0A5B6TP91_9BACT</name>